<accession>A0A024FUE0</accession>
<evidence type="ECO:0000313" key="2">
    <source>
        <dbReference type="EMBL" id="CCI10502.1"/>
    </source>
</evidence>
<organism evidence="2 3">
    <name type="scientific">Albugo candida</name>
    <dbReference type="NCBI Taxonomy" id="65357"/>
    <lineage>
        <taxon>Eukaryota</taxon>
        <taxon>Sar</taxon>
        <taxon>Stramenopiles</taxon>
        <taxon>Oomycota</taxon>
        <taxon>Peronosporomycetes</taxon>
        <taxon>Albuginales</taxon>
        <taxon>Albuginaceae</taxon>
        <taxon>Albugo</taxon>
    </lineage>
</organism>
<proteinExistence type="predicted"/>
<feature type="transmembrane region" description="Helical" evidence="1">
    <location>
        <begin position="110"/>
        <end position="129"/>
    </location>
</feature>
<dbReference type="AlphaFoldDB" id="A0A024FUE0"/>
<sequence>MELNFISQCDRKYLPNRSALTARIHEISRTHSLPSYQILISVISKRFSKLGYGKAPESRNTAFAFRRAWALLLALCTGRRNLSLIMLKNCSVTSREKSEGRAITCHRMKITFSIVSCFGATFFLYVMSAESRLFTESSGESILLLMVHLAFTSDSTPICLRNFNKVHESIYSSLSSSRPRNRNIFCRFSTFV</sequence>
<keyword evidence="1" id="KW-0472">Membrane</keyword>
<protein>
    <submittedName>
        <fullName evidence="2">Uncharacterized protein</fullName>
    </submittedName>
</protein>
<comment type="caution">
    <text evidence="2">The sequence shown here is derived from an EMBL/GenBank/DDBJ whole genome shotgun (WGS) entry which is preliminary data.</text>
</comment>
<keyword evidence="1" id="KW-1133">Transmembrane helix</keyword>
<name>A0A024FUE0_9STRA</name>
<keyword evidence="3" id="KW-1185">Reference proteome</keyword>
<evidence type="ECO:0000256" key="1">
    <source>
        <dbReference type="SAM" id="Phobius"/>
    </source>
</evidence>
<keyword evidence="1" id="KW-0812">Transmembrane</keyword>
<dbReference type="EMBL" id="CAIX01000275">
    <property type="protein sequence ID" value="CCI10502.1"/>
    <property type="molecule type" value="Genomic_DNA"/>
</dbReference>
<dbReference type="Proteomes" id="UP000053237">
    <property type="component" value="Unassembled WGS sequence"/>
</dbReference>
<reference evidence="2 3" key="1">
    <citation type="submission" date="2012-05" db="EMBL/GenBank/DDBJ databases">
        <title>Recombination and specialization in a pathogen metapopulation.</title>
        <authorList>
            <person name="Gardiner A."/>
            <person name="Kemen E."/>
            <person name="Schultz-Larsen T."/>
            <person name="MacLean D."/>
            <person name="Van Oosterhout C."/>
            <person name="Jones J.D.G."/>
        </authorList>
    </citation>
    <scope>NUCLEOTIDE SEQUENCE [LARGE SCALE GENOMIC DNA]</scope>
    <source>
        <strain evidence="2 3">Ac Nc2</strain>
    </source>
</reference>
<gene>
    <name evidence="2" type="ORF">BN9_103930</name>
</gene>
<evidence type="ECO:0000313" key="3">
    <source>
        <dbReference type="Proteomes" id="UP000053237"/>
    </source>
</evidence>
<dbReference type="InParanoid" id="A0A024FUE0"/>